<sequence length="212" mass="23856">MLLRTFTTAIHYPHCPPCQRSHRRCTYHFAAVSHHLHCSYHQPIRKKRRIEKKEKKKNQTAGRYPSPTSVAPHRRCPYCSSIASAPSYCSTHLSSLPSSSPPLHRPLLPPTIIIPLHPLLLLSPVPYLVVAPTIAVSKPTTLSRHRCPFPPCCWHLEQEGNITTSPQLLITGCYLSRLLPLGIHCRVSPEPNCCPHLLPLLPIFVVALIYCL</sequence>
<accession>A0A427A4L1</accession>
<name>A0A427A4L1_ENSVE</name>
<reference evidence="2 3" key="1">
    <citation type="journal article" date="2014" name="Agronomy (Basel)">
        <title>A Draft Genome Sequence for Ensete ventricosum, the Drought-Tolerant Tree Against Hunger.</title>
        <authorList>
            <person name="Harrison J."/>
            <person name="Moore K.A."/>
            <person name="Paszkiewicz K."/>
            <person name="Jones T."/>
            <person name="Grant M."/>
            <person name="Ambacheew D."/>
            <person name="Muzemil S."/>
            <person name="Studholme D.J."/>
        </authorList>
    </citation>
    <scope>NUCLEOTIDE SEQUENCE [LARGE SCALE GENOMIC DNA]</scope>
</reference>
<evidence type="ECO:0000313" key="3">
    <source>
        <dbReference type="Proteomes" id="UP000287651"/>
    </source>
</evidence>
<comment type="caution">
    <text evidence="2">The sequence shown here is derived from an EMBL/GenBank/DDBJ whole genome shotgun (WGS) entry which is preliminary data.</text>
</comment>
<dbReference type="EMBL" id="AMZH03003777">
    <property type="protein sequence ID" value="RRT71189.1"/>
    <property type="molecule type" value="Genomic_DNA"/>
</dbReference>
<evidence type="ECO:0000256" key="1">
    <source>
        <dbReference type="SAM" id="MobiDB-lite"/>
    </source>
</evidence>
<gene>
    <name evidence="2" type="ORF">B296_00031794</name>
</gene>
<organism evidence="2 3">
    <name type="scientific">Ensete ventricosum</name>
    <name type="common">Abyssinian banana</name>
    <name type="synonym">Musa ensete</name>
    <dbReference type="NCBI Taxonomy" id="4639"/>
    <lineage>
        <taxon>Eukaryota</taxon>
        <taxon>Viridiplantae</taxon>
        <taxon>Streptophyta</taxon>
        <taxon>Embryophyta</taxon>
        <taxon>Tracheophyta</taxon>
        <taxon>Spermatophyta</taxon>
        <taxon>Magnoliopsida</taxon>
        <taxon>Liliopsida</taxon>
        <taxon>Zingiberales</taxon>
        <taxon>Musaceae</taxon>
        <taxon>Ensete</taxon>
    </lineage>
</organism>
<feature type="region of interest" description="Disordered" evidence="1">
    <location>
        <begin position="50"/>
        <end position="72"/>
    </location>
</feature>
<dbReference type="Proteomes" id="UP000287651">
    <property type="component" value="Unassembled WGS sequence"/>
</dbReference>
<proteinExistence type="predicted"/>
<evidence type="ECO:0000313" key="2">
    <source>
        <dbReference type="EMBL" id="RRT71189.1"/>
    </source>
</evidence>
<protein>
    <submittedName>
        <fullName evidence="2">Uncharacterized protein</fullName>
    </submittedName>
</protein>
<dbReference type="AlphaFoldDB" id="A0A427A4L1"/>